<accession>A0A644W7Z0</accession>
<evidence type="ECO:0000313" key="2">
    <source>
        <dbReference type="EMBL" id="MPL98563.1"/>
    </source>
</evidence>
<proteinExistence type="predicted"/>
<sequence>MRDYDVRRTLGSLYAPDKEPSLVQVPQQLFCIVDGEGKAEEESYELAVQLLFAMSNTLHAQFGRHRLYQSFTISPLECLWSPLEVENRQTWRWSAMIAQPEWLSEKLFLQVRDQVAFKQGLYTGSAYLGLLEEGLCVTAMHTGSYEDEGATMERMQIFCDEHDLKRVGTSHREIYLDKNRHTQSELLRTVIRFPVEAL</sequence>
<gene>
    <name evidence="2" type="ORF">SDC9_44769</name>
</gene>
<organism evidence="2">
    <name type="scientific">bioreactor metagenome</name>
    <dbReference type="NCBI Taxonomy" id="1076179"/>
    <lineage>
        <taxon>unclassified sequences</taxon>
        <taxon>metagenomes</taxon>
        <taxon>ecological metagenomes</taxon>
    </lineage>
</organism>
<dbReference type="InterPro" id="IPR011256">
    <property type="entry name" value="Reg_factor_effector_dom_sf"/>
</dbReference>
<dbReference type="InterPro" id="IPR029442">
    <property type="entry name" value="GyrI-like"/>
</dbReference>
<reference evidence="2" key="1">
    <citation type="submission" date="2019-08" db="EMBL/GenBank/DDBJ databases">
        <authorList>
            <person name="Kucharzyk K."/>
            <person name="Murdoch R.W."/>
            <person name="Higgins S."/>
            <person name="Loffler F."/>
        </authorList>
    </citation>
    <scope>NUCLEOTIDE SEQUENCE</scope>
</reference>
<dbReference type="EMBL" id="VSSQ01000615">
    <property type="protein sequence ID" value="MPL98563.1"/>
    <property type="molecule type" value="Genomic_DNA"/>
</dbReference>
<feature type="domain" description="GyrI-like small molecule binding" evidence="1">
    <location>
        <begin position="123"/>
        <end position="195"/>
    </location>
</feature>
<dbReference type="Gene3D" id="3.20.80.10">
    <property type="entry name" value="Regulatory factor, effector binding domain"/>
    <property type="match status" value="1"/>
</dbReference>
<protein>
    <recommendedName>
        <fullName evidence="1">GyrI-like small molecule binding domain-containing protein</fullName>
    </recommendedName>
</protein>
<evidence type="ECO:0000259" key="1">
    <source>
        <dbReference type="Pfam" id="PF06445"/>
    </source>
</evidence>
<dbReference type="Pfam" id="PF06445">
    <property type="entry name" value="GyrI-like"/>
    <property type="match status" value="1"/>
</dbReference>
<dbReference type="AlphaFoldDB" id="A0A644W7Z0"/>
<dbReference type="SUPFAM" id="SSF55136">
    <property type="entry name" value="Probable bacterial effector-binding domain"/>
    <property type="match status" value="1"/>
</dbReference>
<name>A0A644W7Z0_9ZZZZ</name>
<comment type="caution">
    <text evidence="2">The sequence shown here is derived from an EMBL/GenBank/DDBJ whole genome shotgun (WGS) entry which is preliminary data.</text>
</comment>